<dbReference type="STRING" id="869212.Turpa_3532"/>
<dbReference type="Proteomes" id="UP000006048">
    <property type="component" value="Chromosome"/>
</dbReference>
<evidence type="ECO:0000313" key="2">
    <source>
        <dbReference type="Proteomes" id="UP000006048"/>
    </source>
</evidence>
<name>I4BA61_TURPD</name>
<dbReference type="HOGENOM" id="CLU_105793_1_0_12"/>
<reference evidence="1 2" key="1">
    <citation type="submission" date="2012-06" db="EMBL/GenBank/DDBJ databases">
        <title>The complete chromosome of genome of Turneriella parva DSM 21527.</title>
        <authorList>
            <consortium name="US DOE Joint Genome Institute (JGI-PGF)"/>
            <person name="Lucas S."/>
            <person name="Han J."/>
            <person name="Lapidus A."/>
            <person name="Bruce D."/>
            <person name="Goodwin L."/>
            <person name="Pitluck S."/>
            <person name="Peters L."/>
            <person name="Kyrpides N."/>
            <person name="Mavromatis K."/>
            <person name="Ivanova N."/>
            <person name="Mikhailova N."/>
            <person name="Chertkov O."/>
            <person name="Detter J.C."/>
            <person name="Tapia R."/>
            <person name="Han C."/>
            <person name="Land M."/>
            <person name="Hauser L."/>
            <person name="Markowitz V."/>
            <person name="Cheng J.-F."/>
            <person name="Hugenholtz P."/>
            <person name="Woyke T."/>
            <person name="Wu D."/>
            <person name="Gronow S."/>
            <person name="Wellnitz S."/>
            <person name="Brambilla E."/>
            <person name="Klenk H.-P."/>
            <person name="Eisen J.A."/>
        </authorList>
    </citation>
    <scope>NUCLEOTIDE SEQUENCE [LARGE SCALE GENOMIC DNA]</scope>
    <source>
        <strain evidence="2">ATCC BAA-1111 / DSM 21527 / NCTC 11395 / H</strain>
    </source>
</reference>
<dbReference type="AlphaFoldDB" id="I4BA61"/>
<gene>
    <name evidence="1" type="ordered locus">Turpa_3532</name>
</gene>
<dbReference type="RefSeq" id="WP_014804646.1">
    <property type="nucleotide sequence ID" value="NC_018020.1"/>
</dbReference>
<sequence>MENTLERIVDRVYQEGISRAQDRAAAITAAAEAQAAEITRKAKDEAAQITAAAKDEALRLLRSADSDLKLTASRALGSLRNEISQLLAAQAVASPLSAALSDVQFIKDLFLKLAENRDGTGLMLSVPQGQRDELVRGLSGLMQGRLKGLEILAGSMKAGFVVRERDAGFELDFTEPALLEFLQPHIKPAIASLFRSQNG</sequence>
<accession>I4BA61</accession>
<organism evidence="1 2">
    <name type="scientific">Turneriella parva (strain ATCC BAA-1111 / DSM 21527 / NCTC 11395 / H)</name>
    <name type="common">Leptospira parva</name>
    <dbReference type="NCBI Taxonomy" id="869212"/>
    <lineage>
        <taxon>Bacteria</taxon>
        <taxon>Pseudomonadati</taxon>
        <taxon>Spirochaetota</taxon>
        <taxon>Spirochaetia</taxon>
        <taxon>Leptospirales</taxon>
        <taxon>Leptospiraceae</taxon>
        <taxon>Turneriella</taxon>
    </lineage>
</organism>
<evidence type="ECO:0000313" key="1">
    <source>
        <dbReference type="EMBL" id="AFM14168.1"/>
    </source>
</evidence>
<keyword evidence="2" id="KW-1185">Reference proteome</keyword>
<proteinExistence type="predicted"/>
<evidence type="ECO:0008006" key="3">
    <source>
        <dbReference type="Google" id="ProtNLM"/>
    </source>
</evidence>
<dbReference type="EMBL" id="CP002959">
    <property type="protein sequence ID" value="AFM14168.1"/>
    <property type="molecule type" value="Genomic_DNA"/>
</dbReference>
<dbReference type="KEGG" id="tpx:Turpa_3532"/>
<protein>
    <recommendedName>
        <fullName evidence="3">H+transporting two-sector ATPase E subunit</fullName>
    </recommendedName>
</protein>